<accession>A0A4Z1KJ47</accession>
<dbReference type="AlphaFoldDB" id="A0A4Z1KJ47"/>
<evidence type="ECO:0000313" key="1">
    <source>
        <dbReference type="EMBL" id="TGO81497.1"/>
    </source>
</evidence>
<comment type="caution">
    <text evidence="1">The sequence shown here is derived from an EMBL/GenBank/DDBJ whole genome shotgun (WGS) entry which is preliminary data.</text>
</comment>
<reference evidence="1 2" key="1">
    <citation type="submission" date="2017-12" db="EMBL/GenBank/DDBJ databases">
        <title>Comparative genomics of Botrytis spp.</title>
        <authorList>
            <person name="Valero-Jimenez C.A."/>
            <person name="Tapia P."/>
            <person name="Veloso J."/>
            <person name="Silva-Moreno E."/>
            <person name="Staats M."/>
            <person name="Valdes J.H."/>
            <person name="Van Kan J.A.L."/>
        </authorList>
    </citation>
    <scope>NUCLEOTIDE SEQUENCE [LARGE SCALE GENOMIC DNA]</scope>
    <source>
        <strain evidence="1 2">MUCL3349</strain>
    </source>
</reference>
<dbReference type="EMBL" id="PQXO01001123">
    <property type="protein sequence ID" value="TGO81497.1"/>
    <property type="molecule type" value="Genomic_DNA"/>
</dbReference>
<protein>
    <submittedName>
        <fullName evidence="1">Uncharacterized protein</fullName>
    </submittedName>
</protein>
<organism evidence="1 2">
    <name type="scientific">Botrytis porri</name>
    <dbReference type="NCBI Taxonomy" id="87229"/>
    <lineage>
        <taxon>Eukaryota</taxon>
        <taxon>Fungi</taxon>
        <taxon>Dikarya</taxon>
        <taxon>Ascomycota</taxon>
        <taxon>Pezizomycotina</taxon>
        <taxon>Leotiomycetes</taxon>
        <taxon>Helotiales</taxon>
        <taxon>Sclerotiniaceae</taxon>
        <taxon>Botrytis</taxon>
    </lineage>
</organism>
<name>A0A4Z1KJ47_9HELO</name>
<keyword evidence="2" id="KW-1185">Reference proteome</keyword>
<proteinExistence type="predicted"/>
<evidence type="ECO:0000313" key="2">
    <source>
        <dbReference type="Proteomes" id="UP000297280"/>
    </source>
</evidence>
<sequence>MANNLDERPAPQNLPTIAAIDNSSTGIKTKFDKFGDEIKKLETTVNSSMPQITTGFTSLSPR</sequence>
<dbReference type="Proteomes" id="UP000297280">
    <property type="component" value="Unassembled WGS sequence"/>
</dbReference>
<gene>
    <name evidence="1" type="ORF">BPOR_1130g00030</name>
</gene>